<gene>
    <name evidence="2" type="primary">fliH</name>
    <name evidence="2" type="ORF">H359_1014</name>
</gene>
<protein>
    <submittedName>
        <fullName evidence="2">Type III secretory flagellar biosynthesis</fullName>
    </submittedName>
</protein>
<sequence>MTTSQPPGSLSDTQDSPKSKDWDDGFSQGFLEGSISGHEEAFQELLSLIQIFRKLSIHMLSEIEKITHHLKPDLLELAILTCEKFLYRKLDDTEELSLLLSAALQQHTTLQSLSPIKVFLHPDDHQKLSDWMVTHEFPMIKHVEFLSDISCKKSSYKLVLPSGVLRQEIGEELDHLLSVLTT</sequence>
<accession>A0ABP2XCR6</accession>
<name>A0ABP2XCR6_9CHLA</name>
<evidence type="ECO:0000256" key="1">
    <source>
        <dbReference type="SAM" id="MobiDB-lite"/>
    </source>
</evidence>
<feature type="compositionally biased region" description="Polar residues" evidence="1">
    <location>
        <begin position="1"/>
        <end position="14"/>
    </location>
</feature>
<evidence type="ECO:0000313" key="3">
    <source>
        <dbReference type="Proteomes" id="UP000016064"/>
    </source>
</evidence>
<feature type="region of interest" description="Disordered" evidence="1">
    <location>
        <begin position="1"/>
        <end position="23"/>
    </location>
</feature>
<comment type="caution">
    <text evidence="2">The sequence shown here is derived from an EMBL/GenBank/DDBJ whole genome shotgun (WGS) entry which is preliminary data.</text>
</comment>
<reference evidence="2 3" key="1">
    <citation type="submission" date="2013-07" db="EMBL/GenBank/DDBJ databases">
        <title>Isolation of a new Chlamydia species from the feral Sacred Ibis (Threskiornis aethiopicus): Chlamydia ibidis.</title>
        <authorList>
            <person name="Vorimore F."/>
            <person name="Hsia R.-C."/>
            <person name="Huot-Creasy H."/>
            <person name="Bastian S."/>
            <person name="Deruyter L."/>
            <person name="Passet A."/>
            <person name="Sachse K."/>
            <person name="Bavoil P."/>
            <person name="Myers G."/>
            <person name="Laroucau K."/>
        </authorList>
    </citation>
    <scope>NUCLEOTIDE SEQUENCE [LARGE SCALE GENOMIC DNA]</scope>
    <source>
        <strain evidence="2 3">10-1398/6</strain>
    </source>
</reference>
<keyword evidence="2" id="KW-0966">Cell projection</keyword>
<dbReference type="EMBL" id="APJW01000004">
    <property type="protein sequence ID" value="EQM62228.1"/>
    <property type="molecule type" value="Genomic_DNA"/>
</dbReference>
<dbReference type="Proteomes" id="UP000016064">
    <property type="component" value="Unassembled WGS sequence"/>
</dbReference>
<proteinExistence type="predicted"/>
<evidence type="ECO:0000313" key="2">
    <source>
        <dbReference type="EMBL" id="EQM62228.1"/>
    </source>
</evidence>
<keyword evidence="3" id="KW-1185">Reference proteome</keyword>
<keyword evidence="2" id="KW-0969">Cilium</keyword>
<keyword evidence="2" id="KW-0282">Flagellum</keyword>
<organism evidence="2 3">
    <name type="scientific">Chlamydia ibidis 10-1398/6</name>
    <dbReference type="NCBI Taxonomy" id="1046581"/>
    <lineage>
        <taxon>Bacteria</taxon>
        <taxon>Pseudomonadati</taxon>
        <taxon>Chlamydiota</taxon>
        <taxon>Chlamydiia</taxon>
        <taxon>Chlamydiales</taxon>
        <taxon>Chlamydiaceae</taxon>
        <taxon>Chlamydia/Chlamydophila group</taxon>
        <taxon>Chlamydia</taxon>
    </lineage>
</organism>
<dbReference type="RefSeq" id="WP_020370607.1">
    <property type="nucleotide sequence ID" value="NZ_APJW01000004.1"/>
</dbReference>